<evidence type="ECO:0000256" key="2">
    <source>
        <dbReference type="SAM" id="MobiDB-lite"/>
    </source>
</evidence>
<evidence type="ECO:0000313" key="4">
    <source>
        <dbReference type="Proteomes" id="UP001285921"/>
    </source>
</evidence>
<dbReference type="RefSeq" id="WP_201008055.1">
    <property type="nucleotide sequence ID" value="NZ_BTCL01000004.1"/>
</dbReference>
<feature type="coiled-coil region" evidence="1">
    <location>
        <begin position="6"/>
        <end position="58"/>
    </location>
</feature>
<comment type="caution">
    <text evidence="3">The sequence shown here is derived from an EMBL/GenBank/DDBJ whole genome shotgun (WGS) entry which is preliminary data.</text>
</comment>
<name>A0ABQ6NHT5_9BACL</name>
<dbReference type="EMBL" id="BTCL01000004">
    <property type="protein sequence ID" value="GMK44319.1"/>
    <property type="molecule type" value="Genomic_DNA"/>
</dbReference>
<dbReference type="Proteomes" id="UP001285921">
    <property type="component" value="Unassembled WGS sequence"/>
</dbReference>
<gene>
    <name evidence="3" type="ORF">PghCCS26_14470</name>
</gene>
<keyword evidence="4" id="KW-1185">Reference proteome</keyword>
<feature type="region of interest" description="Disordered" evidence="2">
    <location>
        <begin position="108"/>
        <end position="141"/>
    </location>
</feature>
<protein>
    <recommendedName>
        <fullName evidence="5">AMP-dependent synthetase and ligase</fullName>
    </recommendedName>
</protein>
<evidence type="ECO:0008006" key="5">
    <source>
        <dbReference type="Google" id="ProtNLM"/>
    </source>
</evidence>
<accession>A0ABQ6NHT5</accession>
<organism evidence="3 4">
    <name type="scientific">Paenibacillus glycanilyticus</name>
    <dbReference type="NCBI Taxonomy" id="126569"/>
    <lineage>
        <taxon>Bacteria</taxon>
        <taxon>Bacillati</taxon>
        <taxon>Bacillota</taxon>
        <taxon>Bacilli</taxon>
        <taxon>Bacillales</taxon>
        <taxon>Paenibacillaceae</taxon>
        <taxon>Paenibacillus</taxon>
    </lineage>
</organism>
<evidence type="ECO:0000313" key="3">
    <source>
        <dbReference type="EMBL" id="GMK44319.1"/>
    </source>
</evidence>
<evidence type="ECO:0000256" key="1">
    <source>
        <dbReference type="SAM" id="Coils"/>
    </source>
</evidence>
<sequence>MQFSNNNQASQSLHQCEQVIQQLVNQTQQASQNYQMLLQQEQQNAQRLEELAAREQKAAQIIQTALQGHQTAIQQLQQVSQICRQVESMIHTQFNSSVSQSFNTHTPSYNTGYASQQPQHSYSNFNSHNDSMHSTPYRSMQ</sequence>
<reference evidence="3 4" key="1">
    <citation type="submission" date="2023-05" db="EMBL/GenBank/DDBJ databases">
        <title>Draft genome of Paenibacillus sp. CCS26.</title>
        <authorList>
            <person name="Akita H."/>
            <person name="Shinto Y."/>
            <person name="Kimura Z."/>
        </authorList>
    </citation>
    <scope>NUCLEOTIDE SEQUENCE [LARGE SCALE GENOMIC DNA]</scope>
    <source>
        <strain evidence="3 4">CCS26</strain>
    </source>
</reference>
<keyword evidence="1" id="KW-0175">Coiled coil</keyword>
<proteinExistence type="predicted"/>